<reference evidence="2" key="1">
    <citation type="submission" date="2014-12" db="EMBL/GenBank/DDBJ databases">
        <authorList>
            <person name="Fitak R."/>
            <person name="Mohandesan E."/>
            <person name="Burger P.A."/>
            <person name="Jukka C."/>
        </authorList>
    </citation>
    <scope>NUCLEOTIDE SEQUENCE</scope>
    <source>
        <strain evidence="2">Drom800</strain>
        <tissue evidence="2">Blood</tissue>
    </source>
</reference>
<feature type="transmembrane region" description="Helical" evidence="1">
    <location>
        <begin position="12"/>
        <end position="32"/>
    </location>
</feature>
<dbReference type="EMBL" id="JWIN03010801">
    <property type="protein sequence ID" value="KAB1251169.1"/>
    <property type="molecule type" value="Genomic_DNA"/>
</dbReference>
<dbReference type="AlphaFoldDB" id="A0A5N4BWX4"/>
<protein>
    <submittedName>
        <fullName evidence="2">Uncharacterized protein</fullName>
    </submittedName>
</protein>
<evidence type="ECO:0000313" key="3">
    <source>
        <dbReference type="EMBL" id="KAB1251169.1"/>
    </source>
</evidence>
<comment type="caution">
    <text evidence="2">The sequence shown here is derived from an EMBL/GenBank/DDBJ whole genome shotgun (WGS) entry which is preliminary data.</text>
</comment>
<evidence type="ECO:0000256" key="1">
    <source>
        <dbReference type="SAM" id="Phobius"/>
    </source>
</evidence>
<evidence type="ECO:0000313" key="2">
    <source>
        <dbReference type="EMBL" id="KAB1251128.1"/>
    </source>
</evidence>
<proteinExistence type="predicted"/>
<name>A0A5N4BWX4_CAMDR</name>
<keyword evidence="1" id="KW-0472">Membrane</keyword>
<organism evidence="2 4">
    <name type="scientific">Camelus dromedarius</name>
    <name type="common">Dromedary</name>
    <name type="synonym">Arabian camel</name>
    <dbReference type="NCBI Taxonomy" id="9838"/>
    <lineage>
        <taxon>Eukaryota</taxon>
        <taxon>Metazoa</taxon>
        <taxon>Chordata</taxon>
        <taxon>Craniata</taxon>
        <taxon>Vertebrata</taxon>
        <taxon>Euteleostomi</taxon>
        <taxon>Mammalia</taxon>
        <taxon>Eutheria</taxon>
        <taxon>Laurasiatheria</taxon>
        <taxon>Artiodactyla</taxon>
        <taxon>Tylopoda</taxon>
        <taxon>Camelidae</taxon>
        <taxon>Camelus</taxon>
    </lineage>
</organism>
<keyword evidence="1" id="KW-1133">Transmembrane helix</keyword>
<reference evidence="2 4" key="2">
    <citation type="journal article" date="2019" name="Mol. Ecol. Resour.">
        <title>Improving Illumina assemblies with Hi-C and long reads: an example with the North African dromedary.</title>
        <authorList>
            <person name="Elbers J.P."/>
            <person name="Rogers M.F."/>
            <person name="Perelman P.L."/>
            <person name="Proskuryakova A.A."/>
            <person name="Serdyukova N.A."/>
            <person name="Johnson W.E."/>
            <person name="Horin P."/>
            <person name="Corander J."/>
            <person name="Murphy D."/>
            <person name="Burger P.A."/>
        </authorList>
    </citation>
    <scope>NUCLEOTIDE SEQUENCE [LARGE SCALE GENOMIC DNA]</scope>
    <source>
        <strain evidence="2">Drom800</strain>
        <tissue evidence="2">Blood</tissue>
    </source>
</reference>
<evidence type="ECO:0000313" key="4">
    <source>
        <dbReference type="Proteomes" id="UP000299084"/>
    </source>
</evidence>
<keyword evidence="4" id="KW-1185">Reference proteome</keyword>
<dbReference type="Proteomes" id="UP000299084">
    <property type="component" value="Unassembled WGS sequence"/>
</dbReference>
<accession>A0A5N4BWX4</accession>
<keyword evidence="1" id="KW-0812">Transmembrane</keyword>
<sequence length="47" mass="4933">MIQSAETLLAMSLLSCAAGLWGVLCISLAILVPEASMLGLRKTCPQQ</sequence>
<dbReference type="EMBL" id="JWIN03016175">
    <property type="protein sequence ID" value="KAB1251128.1"/>
    <property type="molecule type" value="Genomic_DNA"/>
</dbReference>
<gene>
    <name evidence="2" type="ORF">Cadr_000031293</name>
    <name evidence="3" type="ORF">Cadr_000031294</name>
</gene>